<protein>
    <submittedName>
        <fullName evidence="1">Uncharacterized protein</fullName>
    </submittedName>
</protein>
<evidence type="ECO:0000313" key="1">
    <source>
        <dbReference type="EMBL" id="GKT29861.1"/>
    </source>
</evidence>
<organism evidence="1 2">
    <name type="scientific">Aduncisulcus paluster</name>
    <dbReference type="NCBI Taxonomy" id="2918883"/>
    <lineage>
        <taxon>Eukaryota</taxon>
        <taxon>Metamonada</taxon>
        <taxon>Carpediemonas-like organisms</taxon>
        <taxon>Aduncisulcus</taxon>
    </lineage>
</organism>
<comment type="caution">
    <text evidence="1">The sequence shown here is derived from an EMBL/GenBank/DDBJ whole genome shotgun (WGS) entry which is preliminary data.</text>
</comment>
<dbReference type="EMBL" id="BQXS01000975">
    <property type="protein sequence ID" value="GKT29861.1"/>
    <property type="molecule type" value="Genomic_DNA"/>
</dbReference>
<reference evidence="1" key="1">
    <citation type="submission" date="2022-03" db="EMBL/GenBank/DDBJ databases">
        <title>Draft genome sequence of Aduncisulcus paluster, a free-living microaerophilic Fornicata.</title>
        <authorList>
            <person name="Yuyama I."/>
            <person name="Kume K."/>
            <person name="Tamura T."/>
            <person name="Inagaki Y."/>
            <person name="Hashimoto T."/>
        </authorList>
    </citation>
    <scope>NUCLEOTIDE SEQUENCE</scope>
    <source>
        <strain evidence="1">NY0171</strain>
    </source>
</reference>
<accession>A0ABQ5KBB5</accession>
<sequence length="24" mass="2730">METALQTNEKAWADIKKNLVNIKA</sequence>
<keyword evidence="2" id="KW-1185">Reference proteome</keyword>
<proteinExistence type="predicted"/>
<evidence type="ECO:0000313" key="2">
    <source>
        <dbReference type="Proteomes" id="UP001057375"/>
    </source>
</evidence>
<gene>
    <name evidence="1" type="ORF">ADUPG1_001281</name>
</gene>
<dbReference type="Proteomes" id="UP001057375">
    <property type="component" value="Unassembled WGS sequence"/>
</dbReference>
<feature type="non-terminal residue" evidence="1">
    <location>
        <position position="24"/>
    </location>
</feature>
<name>A0ABQ5KBB5_9EUKA</name>